<reference evidence="1" key="1">
    <citation type="submission" date="2021-01" db="EMBL/GenBank/DDBJ databases">
        <title>Phytophthora aleatoria, a newly-described species from Pinus radiata is distinct from Phytophthora cactorum isolates based on comparative genomics.</title>
        <authorList>
            <person name="Mcdougal R."/>
            <person name="Panda P."/>
            <person name="Williams N."/>
            <person name="Studholme D.J."/>
        </authorList>
    </citation>
    <scope>NUCLEOTIDE SEQUENCE</scope>
    <source>
        <strain evidence="1">NZFS 3830</strain>
    </source>
</reference>
<dbReference type="Proteomes" id="UP000688947">
    <property type="component" value="Unassembled WGS sequence"/>
</dbReference>
<feature type="non-terminal residue" evidence="1">
    <location>
        <position position="1"/>
    </location>
</feature>
<gene>
    <name evidence="1" type="ORF">JG687_00010032</name>
</gene>
<protein>
    <submittedName>
        <fullName evidence="1">Uncharacterized protein</fullName>
    </submittedName>
</protein>
<dbReference type="EMBL" id="JAENGZ010000548">
    <property type="protein sequence ID" value="KAG6957365.1"/>
    <property type="molecule type" value="Genomic_DNA"/>
</dbReference>
<sequence>RSSYQRLAYVEQQNSQFHLQLENGVLPHQLCHGIHVYRLHRRLCHLVHPRPQRCYQPREDHGRSAVSINDALSVLPELRPAFAPRFVTPAPSPQESGPSVPAVRLLPLLPS</sequence>
<dbReference type="AlphaFoldDB" id="A0A8T1UB46"/>
<name>A0A8T1UB46_9STRA</name>
<comment type="caution">
    <text evidence="1">The sequence shown here is derived from an EMBL/GenBank/DDBJ whole genome shotgun (WGS) entry which is preliminary data.</text>
</comment>
<evidence type="ECO:0000313" key="1">
    <source>
        <dbReference type="EMBL" id="KAG6957365.1"/>
    </source>
</evidence>
<evidence type="ECO:0000313" key="2">
    <source>
        <dbReference type="Proteomes" id="UP000688947"/>
    </source>
</evidence>
<proteinExistence type="predicted"/>
<organism evidence="1 2">
    <name type="scientific">Phytophthora cactorum</name>
    <dbReference type="NCBI Taxonomy" id="29920"/>
    <lineage>
        <taxon>Eukaryota</taxon>
        <taxon>Sar</taxon>
        <taxon>Stramenopiles</taxon>
        <taxon>Oomycota</taxon>
        <taxon>Peronosporomycetes</taxon>
        <taxon>Peronosporales</taxon>
        <taxon>Peronosporaceae</taxon>
        <taxon>Phytophthora</taxon>
    </lineage>
</organism>
<accession>A0A8T1UB46</accession>